<protein>
    <submittedName>
        <fullName evidence="3">Uncharacterized protein</fullName>
    </submittedName>
</protein>
<accession>A0A6A5U6B4</accession>
<feature type="region of interest" description="Disordered" evidence="1">
    <location>
        <begin position="79"/>
        <end position="101"/>
    </location>
</feature>
<dbReference type="EMBL" id="ML976985">
    <property type="protein sequence ID" value="KAF1959392.1"/>
    <property type="molecule type" value="Genomic_DNA"/>
</dbReference>
<feature type="signal peptide" evidence="2">
    <location>
        <begin position="1"/>
        <end position="17"/>
    </location>
</feature>
<keyword evidence="2" id="KW-0732">Signal</keyword>
<gene>
    <name evidence="3" type="ORF">CC80DRAFT_326567</name>
</gene>
<dbReference type="Proteomes" id="UP000800035">
    <property type="component" value="Unassembled WGS sequence"/>
</dbReference>
<evidence type="ECO:0000256" key="2">
    <source>
        <dbReference type="SAM" id="SignalP"/>
    </source>
</evidence>
<evidence type="ECO:0000313" key="4">
    <source>
        <dbReference type="Proteomes" id="UP000800035"/>
    </source>
</evidence>
<reference evidence="3" key="1">
    <citation type="journal article" date="2020" name="Stud. Mycol.">
        <title>101 Dothideomycetes genomes: a test case for predicting lifestyles and emergence of pathogens.</title>
        <authorList>
            <person name="Haridas S."/>
            <person name="Albert R."/>
            <person name="Binder M."/>
            <person name="Bloem J."/>
            <person name="Labutti K."/>
            <person name="Salamov A."/>
            <person name="Andreopoulos B."/>
            <person name="Baker S."/>
            <person name="Barry K."/>
            <person name="Bills G."/>
            <person name="Bluhm B."/>
            <person name="Cannon C."/>
            <person name="Castanera R."/>
            <person name="Culley D."/>
            <person name="Daum C."/>
            <person name="Ezra D."/>
            <person name="Gonzalez J."/>
            <person name="Henrissat B."/>
            <person name="Kuo A."/>
            <person name="Liang C."/>
            <person name="Lipzen A."/>
            <person name="Lutzoni F."/>
            <person name="Magnuson J."/>
            <person name="Mondo S."/>
            <person name="Nolan M."/>
            <person name="Ohm R."/>
            <person name="Pangilinan J."/>
            <person name="Park H.-J."/>
            <person name="Ramirez L."/>
            <person name="Alfaro M."/>
            <person name="Sun H."/>
            <person name="Tritt A."/>
            <person name="Yoshinaga Y."/>
            <person name="Zwiers L.-H."/>
            <person name="Turgeon B."/>
            <person name="Goodwin S."/>
            <person name="Spatafora J."/>
            <person name="Crous P."/>
            <person name="Grigoriev I."/>
        </authorList>
    </citation>
    <scope>NUCLEOTIDE SEQUENCE</scope>
    <source>
        <strain evidence="3">CBS 675.92</strain>
    </source>
</reference>
<feature type="chain" id="PRO_5025543863" evidence="2">
    <location>
        <begin position="18"/>
        <end position="163"/>
    </location>
</feature>
<evidence type="ECO:0000313" key="3">
    <source>
        <dbReference type="EMBL" id="KAF1959392.1"/>
    </source>
</evidence>
<feature type="region of interest" description="Disordered" evidence="1">
    <location>
        <begin position="25"/>
        <end position="49"/>
    </location>
</feature>
<name>A0A6A5U6B4_9PLEO</name>
<organism evidence="3 4">
    <name type="scientific">Byssothecium circinans</name>
    <dbReference type="NCBI Taxonomy" id="147558"/>
    <lineage>
        <taxon>Eukaryota</taxon>
        <taxon>Fungi</taxon>
        <taxon>Dikarya</taxon>
        <taxon>Ascomycota</taxon>
        <taxon>Pezizomycotina</taxon>
        <taxon>Dothideomycetes</taxon>
        <taxon>Pleosporomycetidae</taxon>
        <taxon>Pleosporales</taxon>
        <taxon>Massarineae</taxon>
        <taxon>Massarinaceae</taxon>
        <taxon>Byssothecium</taxon>
    </lineage>
</organism>
<keyword evidence="4" id="KW-1185">Reference proteome</keyword>
<evidence type="ECO:0000256" key="1">
    <source>
        <dbReference type="SAM" id="MobiDB-lite"/>
    </source>
</evidence>
<feature type="region of interest" description="Disordered" evidence="1">
    <location>
        <begin position="137"/>
        <end position="163"/>
    </location>
</feature>
<feature type="compositionally biased region" description="Low complexity" evidence="1">
    <location>
        <begin position="27"/>
        <end position="37"/>
    </location>
</feature>
<dbReference type="AlphaFoldDB" id="A0A6A5U6B4"/>
<proteinExistence type="predicted"/>
<sequence>MSTKSLFVLLSLSFLAARHHFPHPLVSPRLKSPALSPSPKPHHERPGTHGLARTYASARHSPPPRTIFYSTPHHLPFHVHHISPSPVQPSPSSTPEPQNLKTTAPLKTSIKHTHPFIRSYMAHHASIPYNPHNPFIHSTRYKSSKQASRQASFGIPYPVSRPA</sequence>